<name>A0A0P6YGN2_9CHLR</name>
<evidence type="ECO:0000256" key="10">
    <source>
        <dbReference type="ARBA" id="ARBA00023136"/>
    </source>
</evidence>
<dbReference type="Gene3D" id="6.10.250.2080">
    <property type="match status" value="1"/>
</dbReference>
<evidence type="ECO:0000256" key="4">
    <source>
        <dbReference type="ARBA" id="ARBA00022448"/>
    </source>
</evidence>
<comment type="function">
    <text evidence="12">Required for formation of the rod structure in the basal body of the flagellar apparatus. Together with FliI and FliH, may constitute the export apparatus of flagellin.</text>
</comment>
<dbReference type="OrthoDB" id="9807950at2"/>
<organism evidence="13 14">
    <name type="scientific">Thermanaerothrix daxensis</name>
    <dbReference type="NCBI Taxonomy" id="869279"/>
    <lineage>
        <taxon>Bacteria</taxon>
        <taxon>Bacillati</taxon>
        <taxon>Chloroflexota</taxon>
        <taxon>Anaerolineae</taxon>
        <taxon>Anaerolineales</taxon>
        <taxon>Anaerolineaceae</taxon>
        <taxon>Thermanaerothrix</taxon>
    </lineage>
</organism>
<evidence type="ECO:0000313" key="14">
    <source>
        <dbReference type="Proteomes" id="UP000050544"/>
    </source>
</evidence>
<keyword evidence="9 12" id="KW-1133">Transmembrane helix</keyword>
<dbReference type="InterPro" id="IPR006136">
    <property type="entry name" value="FlhB"/>
</dbReference>
<proteinExistence type="inferred from homology"/>
<sequence>MSERTEQPTPKRIREARLEGNVARSHELSAAAILLVGLLLVRTVGRQLVNGMGEWIKALIIALPENFPATPGHLPSNLTIHASLWMPWLGVNLGGLLLTAIAANLAQTGFLWSTKRLGFHLDRLNPLKGLKRLFSLHGLIELGKALLKLGLIGGVGYAYLRPRLPILLGLNQNDFVSGITLWFDLALGLAFQIAILYLILAILDYGYQRWNYMRSLRMTREEVKEELKQTEGDPLLRSRIRSYQQRLARTRMMANVPKATVVITNPTHVAVALEYQPATMRAPKVIAKGTNLLAQRIKEIARANRITIVENPPLARVLYQTVDLDQEIPPELYTAVAEVLAYVYRLNGSLSQPVAT</sequence>
<keyword evidence="4 12" id="KW-0813">Transport</keyword>
<evidence type="ECO:0000256" key="6">
    <source>
        <dbReference type="ARBA" id="ARBA00022692"/>
    </source>
</evidence>
<dbReference type="Gene3D" id="3.40.1690.10">
    <property type="entry name" value="secretion proteins EscU"/>
    <property type="match status" value="1"/>
</dbReference>
<dbReference type="PRINTS" id="PR00950">
    <property type="entry name" value="TYPE3IMSPROT"/>
</dbReference>
<dbReference type="STRING" id="869279.SE15_02870"/>
<dbReference type="FunFam" id="3.40.1690.10:FF:000001">
    <property type="entry name" value="Flagellar biosynthetic protein FlhB"/>
    <property type="match status" value="1"/>
</dbReference>
<gene>
    <name evidence="12" type="primary">flhB</name>
    <name evidence="13" type="ORF">SE15_02870</name>
</gene>
<evidence type="ECO:0000256" key="2">
    <source>
        <dbReference type="ARBA" id="ARBA00010690"/>
    </source>
</evidence>
<protein>
    <recommendedName>
        <fullName evidence="3 12">Flagellar biosynthetic protein FlhB</fullName>
    </recommendedName>
</protein>
<dbReference type="AlphaFoldDB" id="A0A0P6YGN2"/>
<dbReference type="SUPFAM" id="SSF160544">
    <property type="entry name" value="EscU C-terminal domain-like"/>
    <property type="match status" value="1"/>
</dbReference>
<dbReference type="EMBL" id="LGKO01000002">
    <property type="protein sequence ID" value="KPL84134.1"/>
    <property type="molecule type" value="Genomic_DNA"/>
</dbReference>
<dbReference type="Pfam" id="PF01312">
    <property type="entry name" value="Bac_export_2"/>
    <property type="match status" value="1"/>
</dbReference>
<accession>A0A0P6YGN2</accession>
<feature type="transmembrane region" description="Helical" evidence="12">
    <location>
        <begin position="179"/>
        <end position="207"/>
    </location>
</feature>
<keyword evidence="10 12" id="KW-0472">Membrane</keyword>
<feature type="transmembrane region" description="Helical" evidence="12">
    <location>
        <begin position="21"/>
        <end position="41"/>
    </location>
</feature>
<comment type="similarity">
    <text evidence="2 12">Belongs to the type III secretion exporter family.</text>
</comment>
<dbReference type="PANTHER" id="PTHR30531:SF12">
    <property type="entry name" value="FLAGELLAR BIOSYNTHETIC PROTEIN FLHB"/>
    <property type="match status" value="1"/>
</dbReference>
<dbReference type="PATRIC" id="fig|869279.4.peg.573"/>
<dbReference type="InterPro" id="IPR006135">
    <property type="entry name" value="T3SS_substrate_exporter"/>
</dbReference>
<keyword evidence="6 12" id="KW-0812">Transmembrane</keyword>
<evidence type="ECO:0000256" key="11">
    <source>
        <dbReference type="ARBA" id="ARBA00023225"/>
    </source>
</evidence>
<dbReference type="GO" id="GO:0044780">
    <property type="term" value="P:bacterial-type flagellum assembly"/>
    <property type="evidence" value="ECO:0007669"/>
    <property type="project" value="InterPro"/>
</dbReference>
<dbReference type="GO" id="GO:0009306">
    <property type="term" value="P:protein secretion"/>
    <property type="evidence" value="ECO:0007669"/>
    <property type="project" value="InterPro"/>
</dbReference>
<keyword evidence="7 12" id="KW-1005">Bacterial flagellum biogenesis</keyword>
<keyword evidence="5 12" id="KW-1003">Cell membrane</keyword>
<dbReference type="PANTHER" id="PTHR30531">
    <property type="entry name" value="FLAGELLAR BIOSYNTHETIC PROTEIN FLHB"/>
    <property type="match status" value="1"/>
</dbReference>
<keyword evidence="11 12" id="KW-1006">Bacterial flagellum protein export</keyword>
<keyword evidence="14" id="KW-1185">Reference proteome</keyword>
<dbReference type="NCBIfam" id="TIGR00328">
    <property type="entry name" value="flhB"/>
    <property type="match status" value="1"/>
</dbReference>
<evidence type="ECO:0000256" key="5">
    <source>
        <dbReference type="ARBA" id="ARBA00022475"/>
    </source>
</evidence>
<comment type="subcellular location">
    <subcellularLocation>
        <location evidence="1">Cell membrane</location>
        <topology evidence="1">Multi-pass membrane protein</topology>
    </subcellularLocation>
</comment>
<evidence type="ECO:0000256" key="8">
    <source>
        <dbReference type="ARBA" id="ARBA00022927"/>
    </source>
</evidence>
<evidence type="ECO:0000256" key="7">
    <source>
        <dbReference type="ARBA" id="ARBA00022795"/>
    </source>
</evidence>
<evidence type="ECO:0000256" key="1">
    <source>
        <dbReference type="ARBA" id="ARBA00004651"/>
    </source>
</evidence>
<evidence type="ECO:0000256" key="3">
    <source>
        <dbReference type="ARBA" id="ARBA00021622"/>
    </source>
</evidence>
<evidence type="ECO:0000313" key="13">
    <source>
        <dbReference type="EMBL" id="KPL84134.1"/>
    </source>
</evidence>
<evidence type="ECO:0000256" key="9">
    <source>
        <dbReference type="ARBA" id="ARBA00022989"/>
    </source>
</evidence>
<feature type="transmembrane region" description="Helical" evidence="12">
    <location>
        <begin position="133"/>
        <end position="159"/>
    </location>
</feature>
<comment type="caution">
    <text evidence="13">The sequence shown here is derived from an EMBL/GenBank/DDBJ whole genome shotgun (WGS) entry which is preliminary data.</text>
</comment>
<dbReference type="InterPro" id="IPR029025">
    <property type="entry name" value="T3SS_substrate_exporter_C"/>
</dbReference>
<reference evidence="13 14" key="1">
    <citation type="submission" date="2015-07" db="EMBL/GenBank/DDBJ databases">
        <title>Whole genome sequence of Thermanaerothrix daxensis DSM 23592.</title>
        <authorList>
            <person name="Hemp J."/>
            <person name="Ward L.M."/>
            <person name="Pace L.A."/>
            <person name="Fischer W.W."/>
        </authorList>
    </citation>
    <scope>NUCLEOTIDE SEQUENCE [LARGE SCALE GENOMIC DNA]</scope>
    <source>
        <strain evidence="13 14">GNS-1</strain>
    </source>
</reference>
<dbReference type="GO" id="GO:0005886">
    <property type="term" value="C:plasma membrane"/>
    <property type="evidence" value="ECO:0007669"/>
    <property type="project" value="UniProtKB-SubCell"/>
</dbReference>
<dbReference type="Proteomes" id="UP000050544">
    <property type="component" value="Unassembled WGS sequence"/>
</dbReference>
<dbReference type="RefSeq" id="WP_054520584.1">
    <property type="nucleotide sequence ID" value="NZ_LGKO01000002.1"/>
</dbReference>
<evidence type="ECO:0000256" key="12">
    <source>
        <dbReference type="RuleBase" id="RU364091"/>
    </source>
</evidence>
<keyword evidence="8 12" id="KW-0653">Protein transport</keyword>
<feature type="transmembrane region" description="Helical" evidence="12">
    <location>
        <begin position="85"/>
        <end position="112"/>
    </location>
</feature>